<keyword evidence="3 6" id="KW-0812">Transmembrane</keyword>
<keyword evidence="2" id="KW-1003">Cell membrane</keyword>
<evidence type="ECO:0000256" key="5">
    <source>
        <dbReference type="ARBA" id="ARBA00023136"/>
    </source>
</evidence>
<dbReference type="InterPro" id="IPR050189">
    <property type="entry name" value="MFS_Efflux_Transporters"/>
</dbReference>
<dbReference type="Pfam" id="PF07690">
    <property type="entry name" value="MFS_1"/>
    <property type="match status" value="1"/>
</dbReference>
<feature type="transmembrane region" description="Helical" evidence="6">
    <location>
        <begin position="156"/>
        <end position="178"/>
    </location>
</feature>
<dbReference type="STRING" id="276.THFILI_05630"/>
<name>A0A0A2WR92_THEFI</name>
<keyword evidence="4 6" id="KW-1133">Transmembrane helix</keyword>
<dbReference type="GO" id="GO:0022857">
    <property type="term" value="F:transmembrane transporter activity"/>
    <property type="evidence" value="ECO:0007669"/>
    <property type="project" value="InterPro"/>
</dbReference>
<accession>A0A0A2WR92</accession>
<evidence type="ECO:0000256" key="3">
    <source>
        <dbReference type="ARBA" id="ARBA00022692"/>
    </source>
</evidence>
<feature type="transmembrane region" description="Helical" evidence="6">
    <location>
        <begin position="348"/>
        <end position="368"/>
    </location>
</feature>
<protein>
    <submittedName>
        <fullName evidence="8">Transporter</fullName>
    </submittedName>
</protein>
<evidence type="ECO:0000256" key="6">
    <source>
        <dbReference type="SAM" id="Phobius"/>
    </source>
</evidence>
<organism evidence="8 9">
    <name type="scientific">Thermus filiformis</name>
    <dbReference type="NCBI Taxonomy" id="276"/>
    <lineage>
        <taxon>Bacteria</taxon>
        <taxon>Thermotogati</taxon>
        <taxon>Deinococcota</taxon>
        <taxon>Deinococci</taxon>
        <taxon>Thermales</taxon>
        <taxon>Thermaceae</taxon>
        <taxon>Thermus</taxon>
    </lineage>
</organism>
<dbReference type="PANTHER" id="PTHR43124">
    <property type="entry name" value="PURINE EFFLUX PUMP PBUE"/>
    <property type="match status" value="1"/>
</dbReference>
<feature type="transmembrane region" description="Helical" evidence="6">
    <location>
        <begin position="202"/>
        <end position="223"/>
    </location>
</feature>
<sequence length="382" mass="40068">MAARVFFLFTLGYFLSYFFRSANAVLSKDLSMDLGLSPAQLGFMTSLFYLAFALTQLPLGGLLDRLGPRRVTPLFLTVAALGSLVFGLAPGFAVLALGRALIGVGMASALMGAMKAFSLWFPRTYATMSTLLVGLGATGGLLAATPLALLKESVGWRGVFLGAALLVLLVALALYLGVRDAPPGTALPRASREEGSAWRHPALLRVGALAFSFAGGFLALQTLWAGAYPYALGYGAVQVGNLLLLYSLSAVFGFLVSGYLADRFGTARVLLLSGALFALGLALLLMKALGAAYLVLGFFGAFNILTLTQARELVPPHLTGRATTLVNLMGIGGTFLLQWGIGVVVGSLGYPAAFLGLLALQLLALLLYRPLLRPPRTGQGRA</sequence>
<proteinExistence type="predicted"/>
<feature type="domain" description="Major facilitator superfamily (MFS) profile" evidence="7">
    <location>
        <begin position="5"/>
        <end position="376"/>
    </location>
</feature>
<feature type="transmembrane region" description="Helical" evidence="6">
    <location>
        <begin position="43"/>
        <end position="62"/>
    </location>
</feature>
<evidence type="ECO:0000313" key="9">
    <source>
        <dbReference type="Proteomes" id="UP000030364"/>
    </source>
</evidence>
<keyword evidence="5 6" id="KW-0472">Membrane</keyword>
<dbReference type="PATRIC" id="fig|276.5.peg.1911"/>
<keyword evidence="9" id="KW-1185">Reference proteome</keyword>
<dbReference type="PROSITE" id="PS50850">
    <property type="entry name" value="MFS"/>
    <property type="match status" value="1"/>
</dbReference>
<evidence type="ECO:0000256" key="1">
    <source>
        <dbReference type="ARBA" id="ARBA00004651"/>
    </source>
</evidence>
<dbReference type="InterPro" id="IPR011701">
    <property type="entry name" value="MFS"/>
</dbReference>
<dbReference type="OrthoDB" id="6360at2"/>
<evidence type="ECO:0000256" key="2">
    <source>
        <dbReference type="ARBA" id="ARBA00022475"/>
    </source>
</evidence>
<reference evidence="8 9" key="1">
    <citation type="journal article" date="2015" name="Genome Announc.">
        <title>Draft Genome Sequence of the Thermophile Thermus filiformis ATCC 43280, Producer of Carotenoid-(Di)glucoside-Branched Fatty Acid (Di)esters and Source of Hyperthermostable Enzymes of Biotechnological Interest.</title>
        <authorList>
            <person name="Mandelli F."/>
            <person name="Oliveira Ramires B."/>
            <person name="Couger M.B."/>
            <person name="Paixao D.A."/>
            <person name="Camilo C.M."/>
            <person name="Polikarpov I."/>
            <person name="Prade R."/>
            <person name="Riano-Pachon D.M."/>
            <person name="Squina F.M."/>
        </authorList>
    </citation>
    <scope>NUCLEOTIDE SEQUENCE [LARGE SCALE GENOMIC DNA]</scope>
    <source>
        <strain evidence="8 9">ATCC 43280</strain>
    </source>
</reference>
<feature type="transmembrane region" description="Helical" evidence="6">
    <location>
        <begin position="268"/>
        <end position="285"/>
    </location>
</feature>
<dbReference type="GO" id="GO:0005886">
    <property type="term" value="C:plasma membrane"/>
    <property type="evidence" value="ECO:0007669"/>
    <property type="project" value="UniProtKB-SubCell"/>
</dbReference>
<evidence type="ECO:0000313" key="8">
    <source>
        <dbReference type="EMBL" id="KGQ21272.1"/>
    </source>
</evidence>
<evidence type="ECO:0000256" key="4">
    <source>
        <dbReference type="ARBA" id="ARBA00022989"/>
    </source>
</evidence>
<dbReference type="Proteomes" id="UP000030364">
    <property type="component" value="Unassembled WGS sequence"/>
</dbReference>
<dbReference type="Gene3D" id="1.20.1250.20">
    <property type="entry name" value="MFS general substrate transporter like domains"/>
    <property type="match status" value="2"/>
</dbReference>
<dbReference type="RefSeq" id="WP_038066354.1">
    <property type="nucleotide sequence ID" value="NZ_JPSL02000038.1"/>
</dbReference>
<feature type="transmembrane region" description="Helical" evidence="6">
    <location>
        <begin position="291"/>
        <end position="310"/>
    </location>
</feature>
<feature type="transmembrane region" description="Helical" evidence="6">
    <location>
        <begin position="128"/>
        <end position="150"/>
    </location>
</feature>
<dbReference type="PANTHER" id="PTHR43124:SF3">
    <property type="entry name" value="CHLORAMPHENICOL EFFLUX PUMP RV0191"/>
    <property type="match status" value="1"/>
</dbReference>
<dbReference type="EMBL" id="JPSL02000038">
    <property type="protein sequence ID" value="KGQ21272.1"/>
    <property type="molecule type" value="Genomic_DNA"/>
</dbReference>
<gene>
    <name evidence="8" type="ORF">THFILI_05630</name>
</gene>
<comment type="subcellular location">
    <subcellularLocation>
        <location evidence="1">Cell membrane</location>
        <topology evidence="1">Multi-pass membrane protein</topology>
    </subcellularLocation>
</comment>
<feature type="transmembrane region" description="Helical" evidence="6">
    <location>
        <begin position="101"/>
        <end position="121"/>
    </location>
</feature>
<dbReference type="AlphaFoldDB" id="A0A0A2WR92"/>
<comment type="caution">
    <text evidence="8">The sequence shown here is derived from an EMBL/GenBank/DDBJ whole genome shotgun (WGS) entry which is preliminary data.</text>
</comment>
<dbReference type="InterPro" id="IPR020846">
    <property type="entry name" value="MFS_dom"/>
</dbReference>
<feature type="transmembrane region" description="Helical" evidence="6">
    <location>
        <begin position="322"/>
        <end position="342"/>
    </location>
</feature>
<evidence type="ECO:0000259" key="7">
    <source>
        <dbReference type="PROSITE" id="PS50850"/>
    </source>
</evidence>
<feature type="transmembrane region" description="Helical" evidence="6">
    <location>
        <begin position="74"/>
        <end position="95"/>
    </location>
</feature>
<dbReference type="SUPFAM" id="SSF103473">
    <property type="entry name" value="MFS general substrate transporter"/>
    <property type="match status" value="1"/>
</dbReference>
<feature type="transmembrane region" description="Helical" evidence="6">
    <location>
        <begin position="243"/>
        <end position="261"/>
    </location>
</feature>
<dbReference type="InterPro" id="IPR036259">
    <property type="entry name" value="MFS_trans_sf"/>
</dbReference>